<evidence type="ECO:0000256" key="1">
    <source>
        <dbReference type="ARBA" id="ARBA00005417"/>
    </source>
</evidence>
<protein>
    <submittedName>
        <fullName evidence="6">ABC opine/polyamine transporter ATPase subunit</fullName>
    </submittedName>
</protein>
<dbReference type="STRING" id="438753.AZC_1801"/>
<reference evidence="6 7" key="3">
    <citation type="journal article" date="2008" name="BMC Genomics">
        <title>The genome of the versatile nitrogen fixer Azorhizobium caulinodans ORS571.</title>
        <authorList>
            <person name="Lee KB."/>
            <person name="Backer P.D."/>
            <person name="Aono T."/>
            <person name="Liu CT."/>
            <person name="Suzuki S."/>
            <person name="Suzuki T."/>
            <person name="Kaneko T."/>
            <person name="Yamada M."/>
            <person name="Tabata S."/>
            <person name="Kupfer D.M."/>
            <person name="Najar F.Z."/>
            <person name="Wiley G.B."/>
            <person name="Roe B."/>
            <person name="Binnewies T.T."/>
            <person name="Ussery D.W."/>
            <person name="D'Haeze W."/>
            <person name="Herder J.D."/>
            <person name="Gevers D."/>
            <person name="Vereecke D."/>
            <person name="Holsters M."/>
            <person name="Oyaizu H."/>
        </authorList>
    </citation>
    <scope>NUCLEOTIDE SEQUENCE [LARGE SCALE GENOMIC DNA]</scope>
    <source>
        <strain evidence="7">ATCC 43989 / DSM 5975 / JCM 20966 / LMG 6465 / NBRC 14845 / NCIMB 13405 / ORS 571</strain>
    </source>
</reference>
<dbReference type="KEGG" id="azc:AZC_1801"/>
<keyword evidence="2" id="KW-0813">Transport</keyword>
<dbReference type="InterPro" id="IPR003439">
    <property type="entry name" value="ABC_transporter-like_ATP-bd"/>
</dbReference>
<dbReference type="HOGENOM" id="CLU_000604_1_1_5"/>
<dbReference type="FunFam" id="3.40.50.300:FF:000425">
    <property type="entry name" value="Probable ABC transporter, ATP-binding subunit"/>
    <property type="match status" value="1"/>
</dbReference>
<dbReference type="PANTHER" id="PTHR42781:SF4">
    <property type="entry name" value="SPERMIDINE_PUTRESCINE IMPORT ATP-BINDING PROTEIN POTA"/>
    <property type="match status" value="1"/>
</dbReference>
<evidence type="ECO:0000313" key="6">
    <source>
        <dbReference type="EMBL" id="BAF87799.1"/>
    </source>
</evidence>
<organism evidence="6 7">
    <name type="scientific">Azorhizobium caulinodans (strain ATCC 43989 / DSM 5975 / JCM 20966 / LMG 6465 / NBRC 14845 / NCIMB 13405 / ORS 571)</name>
    <dbReference type="NCBI Taxonomy" id="438753"/>
    <lineage>
        <taxon>Bacteria</taxon>
        <taxon>Pseudomonadati</taxon>
        <taxon>Pseudomonadota</taxon>
        <taxon>Alphaproteobacteria</taxon>
        <taxon>Hyphomicrobiales</taxon>
        <taxon>Xanthobacteraceae</taxon>
        <taxon>Azorhizobium</taxon>
    </lineage>
</organism>
<dbReference type="SUPFAM" id="SSF50331">
    <property type="entry name" value="MOP-like"/>
    <property type="match status" value="1"/>
</dbReference>
<dbReference type="Gene3D" id="3.40.50.300">
    <property type="entry name" value="P-loop containing nucleotide triphosphate hydrolases"/>
    <property type="match status" value="1"/>
</dbReference>
<evidence type="ECO:0000256" key="4">
    <source>
        <dbReference type="ARBA" id="ARBA00022840"/>
    </source>
</evidence>
<gene>
    <name evidence="6" type="ordered locus">AZC_1801</name>
</gene>
<evidence type="ECO:0000313" key="7">
    <source>
        <dbReference type="Proteomes" id="UP000000270"/>
    </source>
</evidence>
<dbReference type="SMART" id="SM00382">
    <property type="entry name" value="AAA"/>
    <property type="match status" value="1"/>
</dbReference>
<dbReference type="GO" id="GO:0015697">
    <property type="term" value="P:quaternary ammonium group transport"/>
    <property type="evidence" value="ECO:0007669"/>
    <property type="project" value="UniProtKB-ARBA"/>
</dbReference>
<sequence>MRRMAMIRTSPDEIQRQTQGEGFLSLRGLTRRYGTFNAVDDLNLDVAKGELVAFLGPSGCGKTTSLRMIAGLAPSTSGHIVVDGHDITGVPPYRRDMGLVFQSYALFPHMDVAKNVAFGLEMRKVSKAEAAERVREAIAMVRLTGKEHHRPAQLSGGQQQRVALARALVVRPSILLLDEPLSNLDAKLRDEMRNEIRDIQKRLGITAIFVTHDQMEALTICDKVAVMNHGRLEQLGTPHEIYEHPKTAFVAGFVGRINRLSGTAAGGIAEVAGVKVAAPGFNGPVEVMVRPHRIVLSPGAAPASGDLHSLSGTVTRATFAGDILEYEVEAGGTLLKTEASTRGGEQVLAPGTPVTLSWRPQDTFVYAAS</sequence>
<dbReference type="GO" id="GO:0022857">
    <property type="term" value="F:transmembrane transporter activity"/>
    <property type="evidence" value="ECO:0007669"/>
    <property type="project" value="InterPro"/>
</dbReference>
<dbReference type="eggNOG" id="COG3842">
    <property type="taxonomic scope" value="Bacteria"/>
</dbReference>
<reference evidence="7" key="2">
    <citation type="submission" date="2007-04" db="EMBL/GenBank/DDBJ databases">
        <title>Complete genome sequence of the nitrogen-fixing bacterium Azorhizobium caulinodans ORS571.</title>
        <authorList>
            <person name="Lee K.B."/>
            <person name="Backer P.D."/>
            <person name="Aono T."/>
            <person name="Liu C.T."/>
            <person name="Suzuki S."/>
            <person name="Suzuki T."/>
            <person name="Kaneko T."/>
            <person name="Yamada M."/>
            <person name="Tabata S."/>
            <person name="Kupfer D.M."/>
            <person name="Najar F.Z."/>
            <person name="Wiley G.B."/>
            <person name="Roe B."/>
            <person name="Binnewies T."/>
            <person name="Ussery D."/>
            <person name="Vereecke D."/>
            <person name="Gevers D."/>
            <person name="Holsters M."/>
            <person name="Oyaizu H."/>
        </authorList>
    </citation>
    <scope>NUCLEOTIDE SEQUENCE [LARGE SCALE GENOMIC DNA]</scope>
    <source>
        <strain evidence="7">ATCC 43989 / DSM 5975 / JCM 20966 / LMG 6465 / NBRC 14845 / NCIMB 13405 / ORS 571</strain>
    </source>
</reference>
<dbReference type="Pfam" id="PF00005">
    <property type="entry name" value="ABC_tran"/>
    <property type="match status" value="1"/>
</dbReference>
<reference evidence="6 7" key="6">
    <citation type="journal article" date="2011" name="Appl. Environ. Microbiol.">
        <title>Involvement of the azorhizobial chromosome partition gene (parA) in the onset of bacteroid differentiation during Sesbania rostrata stem nodule development.</title>
        <authorList>
            <person name="Liu CT."/>
            <person name="Lee KB."/>
            <person name="Wang YS."/>
            <person name="Peng MH."/>
            <person name="Lee KT."/>
            <person name="Suzuki S."/>
            <person name="Suzuki T."/>
            <person name="Oyaizu H."/>
        </authorList>
    </citation>
    <scope>NUCLEOTIDE SEQUENCE [LARGE SCALE GENOMIC DNA]</scope>
    <source>
        <strain evidence="7">ATCC 43989 / DSM 5975 / JCM 20966 / LMG 6465 / NBRC 14845 / NCIMB 13405 / ORS 571</strain>
    </source>
</reference>
<dbReference type="GO" id="GO:0005524">
    <property type="term" value="F:ATP binding"/>
    <property type="evidence" value="ECO:0007669"/>
    <property type="project" value="UniProtKB-KW"/>
</dbReference>
<comment type="similarity">
    <text evidence="1">Belongs to the ABC transporter superfamily.</text>
</comment>
<feature type="domain" description="ABC transporter" evidence="5">
    <location>
        <begin position="24"/>
        <end position="254"/>
    </location>
</feature>
<evidence type="ECO:0000259" key="5">
    <source>
        <dbReference type="PROSITE" id="PS50893"/>
    </source>
</evidence>
<dbReference type="PANTHER" id="PTHR42781">
    <property type="entry name" value="SPERMIDINE/PUTRESCINE IMPORT ATP-BINDING PROTEIN POTA"/>
    <property type="match status" value="1"/>
</dbReference>
<name>A8I524_AZOC5</name>
<dbReference type="GO" id="GO:0016887">
    <property type="term" value="F:ATP hydrolysis activity"/>
    <property type="evidence" value="ECO:0007669"/>
    <property type="project" value="InterPro"/>
</dbReference>
<keyword evidence="4" id="KW-0067">ATP-binding</keyword>
<proteinExistence type="inferred from homology"/>
<dbReference type="InterPro" id="IPR050093">
    <property type="entry name" value="ABC_SmlMolc_Importer"/>
</dbReference>
<dbReference type="Proteomes" id="UP000000270">
    <property type="component" value="Chromosome"/>
</dbReference>
<reference evidence="6 7" key="1">
    <citation type="journal article" date="2007" name="Appl. Environ. Microbiol.">
        <title>Rhizobial factors required for stem nodule maturation and maintenance in Sesbania rostrata-Azorhizobium caulinodans ORS571 symbiosis.</title>
        <authorList>
            <person name="Suzuki S."/>
            <person name="Aono T."/>
            <person name="Lee KB."/>
            <person name="Suzuki T."/>
            <person name="Liu CT."/>
            <person name="Miwa H."/>
            <person name="Wakao S."/>
            <person name="Iki T."/>
            <person name="Oyaizu H."/>
        </authorList>
    </citation>
    <scope>NUCLEOTIDE SEQUENCE [LARGE SCALE GENOMIC DNA]</scope>
    <source>
        <strain evidence="7">ATCC 43989 / DSM 5975 / JCM 20966 / LMG 6465 / NBRC 14845 / NCIMB 13405 / ORS 571</strain>
    </source>
</reference>
<dbReference type="InterPro" id="IPR027417">
    <property type="entry name" value="P-loop_NTPase"/>
</dbReference>
<dbReference type="GO" id="GO:0043190">
    <property type="term" value="C:ATP-binding cassette (ABC) transporter complex"/>
    <property type="evidence" value="ECO:0007669"/>
    <property type="project" value="InterPro"/>
</dbReference>
<dbReference type="InterPro" id="IPR008995">
    <property type="entry name" value="Mo/tungstate-bd_C_term_dom"/>
</dbReference>
<dbReference type="Gene3D" id="2.40.50.100">
    <property type="match status" value="1"/>
</dbReference>
<dbReference type="Pfam" id="PF08402">
    <property type="entry name" value="TOBE_2"/>
    <property type="match status" value="1"/>
</dbReference>
<dbReference type="InterPro" id="IPR003593">
    <property type="entry name" value="AAA+_ATPase"/>
</dbReference>
<dbReference type="InterPro" id="IPR017871">
    <property type="entry name" value="ABC_transporter-like_CS"/>
</dbReference>
<dbReference type="EMBL" id="AP009384">
    <property type="protein sequence ID" value="BAF87799.1"/>
    <property type="molecule type" value="Genomic_DNA"/>
</dbReference>
<dbReference type="SUPFAM" id="SSF52540">
    <property type="entry name" value="P-loop containing nucleoside triphosphate hydrolases"/>
    <property type="match status" value="1"/>
</dbReference>
<evidence type="ECO:0000256" key="3">
    <source>
        <dbReference type="ARBA" id="ARBA00022741"/>
    </source>
</evidence>
<keyword evidence="7" id="KW-1185">Reference proteome</keyword>
<reference evidence="6 7" key="5">
    <citation type="journal article" date="2010" name="Appl. Environ. Microbiol.">
        <title>phrR-like gene praR of Azorhizobium caulinodans ORS571 is essential for symbiosis with Sesbania rostrata and is involved in expression of reb genes.</title>
        <authorList>
            <person name="Akiba N."/>
            <person name="Aono T."/>
            <person name="Toyazaki H."/>
            <person name="Sato S."/>
            <person name="Oyaizu H."/>
        </authorList>
    </citation>
    <scope>NUCLEOTIDE SEQUENCE [LARGE SCALE GENOMIC DNA]</scope>
    <source>
        <strain evidence="7">ATCC 43989 / DSM 5975 / JCM 20966 / LMG 6465 / NBRC 14845 / NCIMB 13405 / ORS 571</strain>
    </source>
</reference>
<accession>A8I524</accession>
<dbReference type="InterPro" id="IPR013611">
    <property type="entry name" value="Transp-assoc_OB_typ2"/>
</dbReference>
<dbReference type="AlphaFoldDB" id="A8I524"/>
<dbReference type="PROSITE" id="PS50893">
    <property type="entry name" value="ABC_TRANSPORTER_2"/>
    <property type="match status" value="1"/>
</dbReference>
<reference evidence="6 7" key="4">
    <citation type="journal article" date="2009" name="Appl. Environ. Microbiol.">
        <title>Comparative genome-wide transcriptional profiling of Azorhizobium caulinodans ORS571 grown under free-living and symbiotic conditions.</title>
        <authorList>
            <person name="Tsukada S."/>
            <person name="Aono T."/>
            <person name="Akiba N."/>
            <person name="Lee KB."/>
            <person name="Liu CT."/>
            <person name="Toyazaki H."/>
            <person name="Oyaizu H."/>
        </authorList>
    </citation>
    <scope>NUCLEOTIDE SEQUENCE [LARGE SCALE GENOMIC DNA]</scope>
    <source>
        <strain evidence="7">ATCC 43989 / DSM 5975 / JCM 20966 / LMG 6465 / NBRC 14845 / NCIMB 13405 / ORS 571</strain>
    </source>
</reference>
<dbReference type="PROSITE" id="PS00211">
    <property type="entry name" value="ABC_TRANSPORTER_1"/>
    <property type="match status" value="1"/>
</dbReference>
<evidence type="ECO:0000256" key="2">
    <source>
        <dbReference type="ARBA" id="ARBA00022448"/>
    </source>
</evidence>
<keyword evidence="3" id="KW-0547">Nucleotide-binding</keyword>